<organism evidence="2">
    <name type="scientific">Rhodotorula toruloides</name>
    <name type="common">Yeast</name>
    <name type="synonym">Rhodosporidium toruloides</name>
    <dbReference type="NCBI Taxonomy" id="5286"/>
    <lineage>
        <taxon>Eukaryota</taxon>
        <taxon>Fungi</taxon>
        <taxon>Dikarya</taxon>
        <taxon>Basidiomycota</taxon>
        <taxon>Pucciniomycotina</taxon>
        <taxon>Microbotryomycetes</taxon>
        <taxon>Sporidiobolales</taxon>
        <taxon>Sporidiobolaceae</taxon>
        <taxon>Rhodotorula</taxon>
    </lineage>
</organism>
<protein>
    <submittedName>
        <fullName evidence="2">RHTO0S24e00650g1_1</fullName>
    </submittedName>
</protein>
<dbReference type="EMBL" id="LK052959">
    <property type="protein sequence ID" value="CDR49204.1"/>
    <property type="molecule type" value="Genomic_DNA"/>
</dbReference>
<proteinExistence type="predicted"/>
<reference evidence="2" key="1">
    <citation type="journal article" date="2014" name="Genome Announc.">
        <title>Draft genome sequence of Rhodosporidium toruloides CECT1137, an oleaginous yeast of biotechnological interest.</title>
        <authorList>
            <person name="Morin N."/>
            <person name="Calcas X."/>
            <person name="Devillers H."/>
            <person name="Durrens P."/>
            <person name="Sherman D.J."/>
            <person name="Nicaud J.-M."/>
            <person name="Neuveglise C."/>
        </authorList>
    </citation>
    <scope>NUCLEOTIDE SEQUENCE</scope>
    <source>
        <strain evidence="2">CECT1137</strain>
    </source>
</reference>
<feature type="region of interest" description="Disordered" evidence="1">
    <location>
        <begin position="324"/>
        <end position="344"/>
    </location>
</feature>
<sequence>MATAALAMVHDAAVEVQSAEEAQRDFLLQGVFIHPDHLAQGFFADECTDYSSSSGSSSLLSYDDEEDVPTDSLSGLALECTFSSAQQEETRDYFASRQVFTNASPFAPSMPLAETEQQSPSFSDAFPLAPTFSRRSSCMSVASDVPMSPAMPATFSFATFAAPSSRPSTRAPSPVRVHPYVRPTGADMMRSVSSPVETQRQLEERQRRMSTAENVMDVRAIKMARSKSTASTPTGEAFSGGASMAHTSGKLFSPLAASFGEDWGKTLPPRESEAPPLVPFPYNVARPPVSPTRNARSHSFAGRENVYIAPAHHRNSIHCILPPSASSGAPAPSSPTMPRHARRASRMSIAPLTPILPQSPELHPIDEMSCAAQATAAYVPSTASPVRNRLQRGMTF</sequence>
<dbReference type="OrthoDB" id="2527117at2759"/>
<accession>A0A061BMJ3</accession>
<evidence type="ECO:0000313" key="2">
    <source>
        <dbReference type="EMBL" id="CDR49204.1"/>
    </source>
</evidence>
<gene>
    <name evidence="2" type="ORF">RHTO0S_24e00650g</name>
</gene>
<evidence type="ECO:0000256" key="1">
    <source>
        <dbReference type="SAM" id="MobiDB-lite"/>
    </source>
</evidence>
<dbReference type="AlphaFoldDB" id="A0A061BMJ3"/>
<feature type="region of interest" description="Disordered" evidence="1">
    <location>
        <begin position="185"/>
        <end position="210"/>
    </location>
</feature>
<name>A0A061BMJ3_RHOTO</name>